<dbReference type="SUPFAM" id="SSF53335">
    <property type="entry name" value="S-adenosyl-L-methionine-dependent methyltransferases"/>
    <property type="match status" value="1"/>
</dbReference>
<evidence type="ECO:0000259" key="10">
    <source>
        <dbReference type="Pfam" id="PF12950"/>
    </source>
</evidence>
<feature type="domain" description="TaqI-like C-terminal specificity" evidence="10">
    <location>
        <begin position="777"/>
        <end position="901"/>
    </location>
</feature>
<dbReference type="RefSeq" id="WP_083408813.1">
    <property type="nucleotide sequence ID" value="NZ_LT629971.1"/>
</dbReference>
<dbReference type="InterPro" id="IPR003356">
    <property type="entry name" value="DNA_methylase_A-5"/>
</dbReference>
<dbReference type="Gene3D" id="3.40.50.150">
    <property type="entry name" value="Vaccinia Virus protein VP39"/>
    <property type="match status" value="1"/>
</dbReference>
<sequence>MKLFNTPLLRRQSASFDVADETIRAAAQIIDGWASSLKSSGLSITKETSVQGPFLTKIFQDCLGYKLQGGGDATYHLIPELSIGQDSADAGLGFYSRNLKTDLAVVELKDAGTSLDKKQLGRARKETPVEQGYRYANKIDSCKWIIVSNFREIRLYSKYRSEDYFESFSLEKLADPSEFKTFYYLLCRQNLIDPSGTSEIDNLLAQSSQYSRNITDQFYDDYSERRLALFDDLVLENPQVAPPVLLEKTQKILDRLIFVCFCEDSSVRLLPTNTVDGIIKSAAQSFEQTGVELWKQCRGLFRAIDRGNLQRIPPINAYNGGLFAQDDQLDALVIRDAVLKPVLELHAYDFHSDLDVNVLGHVFEQSVADIEAIKAELEGTPVAKRSTKQRKEGIYYTPEYLTRYIVEMTLGAYLEEHPDRLETLKVLDPACGSGAFLNQAHTHLKKSYALRRDEIEAAALEQQEQAQLDAQKRRKRSARVAGLFEATKDGIAVRRDLSQEWAYANDAALLRHLFGVDLNEESAEITKLSLWLKTARADEPLENLEKNIKVGNSLIDDPSLAFEKAFTWVEEFPEILSDHAGFDVVIGNPPWGAELPEGPSDYIVRRYPHSSQQHKDTYKHFIELALGLIRPGGYLGFVTPSTLLYQPRYTDVREYLDNYNWTCINLGEKIFPRVNLPCCLILVKKESATKKRRLFNLTEVPRDELHSILASNELAQYAEIDPLLIMSNAAVVPLDKVLLMKDAGVKHQRVGVGLVNKGKTDLRQRLYSLEPEADTYPLLTGSDINRYSSPSMVSLYLRKNYKSVLRDNEIVYFDEAMMRAGEKLLWRQTADKIRATLAKDQWFANTVQGAIIREEYKDKVDPYFVLGVLNSSLYEKLYRQKVLESGRLFPQVKLSYLKELPFIVADAQTQRTVRDAVKEVMRLTDDFANLAARTGAFLFRRYNVKVKGLPDGAQLAAAVKKRNRLTIPETEEFLEWYTDRLGEIERTQAAIATNEALIDAEVNKLFSVAQL</sequence>
<name>A0A1H6KV49_MYCRU</name>
<evidence type="ECO:0000313" key="11">
    <source>
        <dbReference type="EMBL" id="SEH79457.1"/>
    </source>
</evidence>
<keyword evidence="2" id="KW-0489">Methyltransferase</keyword>
<keyword evidence="5" id="KW-0680">Restriction system</keyword>
<dbReference type="InterPro" id="IPR002052">
    <property type="entry name" value="DNA_methylase_N6_adenine_CS"/>
</dbReference>
<gene>
    <name evidence="11" type="ORF">SAMN04489835_4213</name>
</gene>
<organism evidence="11 12">
    <name type="scientific">Mycolicibacterium rutilum</name>
    <name type="common">Mycobacterium rutilum</name>
    <dbReference type="NCBI Taxonomy" id="370526"/>
    <lineage>
        <taxon>Bacteria</taxon>
        <taxon>Bacillati</taxon>
        <taxon>Actinomycetota</taxon>
        <taxon>Actinomycetes</taxon>
        <taxon>Mycobacteriales</taxon>
        <taxon>Mycobacteriaceae</taxon>
        <taxon>Mycolicibacterium</taxon>
    </lineage>
</organism>
<evidence type="ECO:0000256" key="3">
    <source>
        <dbReference type="ARBA" id="ARBA00022679"/>
    </source>
</evidence>
<evidence type="ECO:0000259" key="9">
    <source>
        <dbReference type="Pfam" id="PF07669"/>
    </source>
</evidence>
<evidence type="ECO:0000256" key="1">
    <source>
        <dbReference type="ARBA" id="ARBA00011900"/>
    </source>
</evidence>
<dbReference type="GO" id="GO:0009307">
    <property type="term" value="P:DNA restriction-modification system"/>
    <property type="evidence" value="ECO:0007669"/>
    <property type="project" value="UniProtKB-KW"/>
</dbReference>
<dbReference type="Pfam" id="PF02384">
    <property type="entry name" value="N6_Mtase"/>
    <property type="match status" value="1"/>
</dbReference>
<dbReference type="PROSITE" id="PS00092">
    <property type="entry name" value="N6_MTASE"/>
    <property type="match status" value="1"/>
</dbReference>
<dbReference type="InterPro" id="IPR011639">
    <property type="entry name" value="MethylTrfase_TaqI-like_dom"/>
</dbReference>
<dbReference type="PANTHER" id="PTHR33841:SF1">
    <property type="entry name" value="DNA METHYLTRANSFERASE A"/>
    <property type="match status" value="1"/>
</dbReference>
<dbReference type="PANTHER" id="PTHR33841">
    <property type="entry name" value="DNA METHYLTRANSFERASE YEEA-RELATED"/>
    <property type="match status" value="1"/>
</dbReference>
<dbReference type="REBASE" id="166008">
    <property type="entry name" value="Mru45405ORF4213P"/>
</dbReference>
<evidence type="ECO:0000256" key="4">
    <source>
        <dbReference type="ARBA" id="ARBA00022691"/>
    </source>
</evidence>
<keyword evidence="12" id="KW-1185">Reference proteome</keyword>
<evidence type="ECO:0000256" key="7">
    <source>
        <dbReference type="ARBA" id="ARBA00047942"/>
    </source>
</evidence>
<protein>
    <recommendedName>
        <fullName evidence="1">site-specific DNA-methyltransferase (adenine-specific)</fullName>
        <ecNumber evidence="1">2.1.1.72</ecNumber>
    </recommendedName>
</protein>
<dbReference type="STRING" id="370526.SAMN04489835_4213"/>
<reference evidence="12" key="1">
    <citation type="submission" date="2016-10" db="EMBL/GenBank/DDBJ databases">
        <authorList>
            <person name="Varghese N."/>
            <person name="Submissions S."/>
        </authorList>
    </citation>
    <scope>NUCLEOTIDE SEQUENCE [LARGE SCALE GENOMIC DNA]</scope>
    <source>
        <strain evidence="12">DSM 45405</strain>
    </source>
</reference>
<dbReference type="GO" id="GO:0003677">
    <property type="term" value="F:DNA binding"/>
    <property type="evidence" value="ECO:0007669"/>
    <property type="project" value="UniProtKB-KW"/>
</dbReference>
<dbReference type="AlphaFoldDB" id="A0A1H6KV49"/>
<dbReference type="InterPro" id="IPR050953">
    <property type="entry name" value="N4_N6_ade-DNA_methylase"/>
</dbReference>
<evidence type="ECO:0000256" key="6">
    <source>
        <dbReference type="ARBA" id="ARBA00023125"/>
    </source>
</evidence>
<evidence type="ECO:0000259" key="8">
    <source>
        <dbReference type="Pfam" id="PF02384"/>
    </source>
</evidence>
<dbReference type="PRINTS" id="PR00507">
    <property type="entry name" value="N12N6MTFRASE"/>
</dbReference>
<feature type="domain" description="Type II methyltransferase M.TaqI-like" evidence="9">
    <location>
        <begin position="512"/>
        <end position="661"/>
    </location>
</feature>
<accession>A0A1H6KV49</accession>
<proteinExistence type="predicted"/>
<comment type="catalytic activity">
    <reaction evidence="7">
        <text>a 2'-deoxyadenosine in DNA + S-adenosyl-L-methionine = an N(6)-methyl-2'-deoxyadenosine in DNA + S-adenosyl-L-homocysteine + H(+)</text>
        <dbReference type="Rhea" id="RHEA:15197"/>
        <dbReference type="Rhea" id="RHEA-COMP:12418"/>
        <dbReference type="Rhea" id="RHEA-COMP:12419"/>
        <dbReference type="ChEBI" id="CHEBI:15378"/>
        <dbReference type="ChEBI" id="CHEBI:57856"/>
        <dbReference type="ChEBI" id="CHEBI:59789"/>
        <dbReference type="ChEBI" id="CHEBI:90615"/>
        <dbReference type="ChEBI" id="CHEBI:90616"/>
        <dbReference type="EC" id="2.1.1.72"/>
    </reaction>
</comment>
<dbReference type="EC" id="2.1.1.72" evidence="1"/>
<dbReference type="InterPro" id="IPR025931">
    <property type="entry name" value="TaqI_C"/>
</dbReference>
<dbReference type="InterPro" id="IPR029063">
    <property type="entry name" value="SAM-dependent_MTases_sf"/>
</dbReference>
<dbReference type="GO" id="GO:0008170">
    <property type="term" value="F:N-methyltransferase activity"/>
    <property type="evidence" value="ECO:0007669"/>
    <property type="project" value="InterPro"/>
</dbReference>
<dbReference type="Proteomes" id="UP000182915">
    <property type="component" value="Chromosome I"/>
</dbReference>
<keyword evidence="3" id="KW-0808">Transferase</keyword>
<keyword evidence="4" id="KW-0949">S-adenosyl-L-methionine</keyword>
<keyword evidence="6" id="KW-0238">DNA-binding</keyword>
<dbReference type="OrthoDB" id="4280289at2"/>
<evidence type="ECO:0000256" key="2">
    <source>
        <dbReference type="ARBA" id="ARBA00022603"/>
    </source>
</evidence>
<evidence type="ECO:0000313" key="12">
    <source>
        <dbReference type="Proteomes" id="UP000182915"/>
    </source>
</evidence>
<dbReference type="GO" id="GO:0032259">
    <property type="term" value="P:methylation"/>
    <property type="evidence" value="ECO:0007669"/>
    <property type="project" value="UniProtKB-KW"/>
</dbReference>
<evidence type="ECO:0000256" key="5">
    <source>
        <dbReference type="ARBA" id="ARBA00022747"/>
    </source>
</evidence>
<dbReference type="Pfam" id="PF12950">
    <property type="entry name" value="TaqI_C"/>
    <property type="match status" value="1"/>
</dbReference>
<dbReference type="Pfam" id="PF07669">
    <property type="entry name" value="Eco57I"/>
    <property type="match status" value="1"/>
</dbReference>
<feature type="domain" description="DNA methylase adenine-specific" evidence="8">
    <location>
        <begin position="387"/>
        <end position="452"/>
    </location>
</feature>
<dbReference type="EMBL" id="LT629971">
    <property type="protein sequence ID" value="SEH79457.1"/>
    <property type="molecule type" value="Genomic_DNA"/>
</dbReference>
<dbReference type="GO" id="GO:0009007">
    <property type="term" value="F:site-specific DNA-methyltransferase (adenine-specific) activity"/>
    <property type="evidence" value="ECO:0007669"/>
    <property type="project" value="UniProtKB-EC"/>
</dbReference>